<feature type="chain" id="PRO_5046255288" description="Secreted protein" evidence="1">
    <location>
        <begin position="28"/>
        <end position="135"/>
    </location>
</feature>
<name>A0ABN1URE6_9ACTN</name>
<evidence type="ECO:0008006" key="4">
    <source>
        <dbReference type="Google" id="ProtNLM"/>
    </source>
</evidence>
<evidence type="ECO:0000256" key="1">
    <source>
        <dbReference type="SAM" id="SignalP"/>
    </source>
</evidence>
<organism evidence="2 3">
    <name type="scientific">Streptomyces hebeiensis</name>
    <dbReference type="NCBI Taxonomy" id="229486"/>
    <lineage>
        <taxon>Bacteria</taxon>
        <taxon>Bacillati</taxon>
        <taxon>Actinomycetota</taxon>
        <taxon>Actinomycetes</taxon>
        <taxon>Kitasatosporales</taxon>
        <taxon>Streptomycetaceae</taxon>
        <taxon>Streptomyces</taxon>
    </lineage>
</organism>
<accession>A0ABN1URE6</accession>
<keyword evidence="1" id="KW-0732">Signal</keyword>
<comment type="caution">
    <text evidence="2">The sequence shown here is derived from an EMBL/GenBank/DDBJ whole genome shotgun (WGS) entry which is preliminary data.</text>
</comment>
<dbReference type="Proteomes" id="UP001501371">
    <property type="component" value="Unassembled WGS sequence"/>
</dbReference>
<dbReference type="EMBL" id="BAAAKV010000014">
    <property type="protein sequence ID" value="GAA1163630.1"/>
    <property type="molecule type" value="Genomic_DNA"/>
</dbReference>
<sequence length="135" mass="13979">MHKGILNAIAVGMINAMPLINAAPATADGVTSCPANGNPGGGQRCSAITNGTLSVAGKSDGSYVLVNYYRKSGGSLTGRVGWERNGSTTWSTKINMSNTPFHYSEQWGPSRSCNPFIGKLNAGGGTYVTPPLPQC</sequence>
<feature type="signal peptide" evidence="1">
    <location>
        <begin position="1"/>
        <end position="27"/>
    </location>
</feature>
<proteinExistence type="predicted"/>
<keyword evidence="3" id="KW-1185">Reference proteome</keyword>
<gene>
    <name evidence="2" type="ORF">GCM10009654_20510</name>
</gene>
<evidence type="ECO:0000313" key="3">
    <source>
        <dbReference type="Proteomes" id="UP001501371"/>
    </source>
</evidence>
<reference evidence="2 3" key="1">
    <citation type="journal article" date="2019" name="Int. J. Syst. Evol. Microbiol.">
        <title>The Global Catalogue of Microorganisms (GCM) 10K type strain sequencing project: providing services to taxonomists for standard genome sequencing and annotation.</title>
        <authorList>
            <consortium name="The Broad Institute Genomics Platform"/>
            <consortium name="The Broad Institute Genome Sequencing Center for Infectious Disease"/>
            <person name="Wu L."/>
            <person name="Ma J."/>
        </authorList>
    </citation>
    <scope>NUCLEOTIDE SEQUENCE [LARGE SCALE GENOMIC DNA]</scope>
    <source>
        <strain evidence="2 3">JCM 12696</strain>
    </source>
</reference>
<evidence type="ECO:0000313" key="2">
    <source>
        <dbReference type="EMBL" id="GAA1163630.1"/>
    </source>
</evidence>
<protein>
    <recommendedName>
        <fullName evidence="4">Secreted protein</fullName>
    </recommendedName>
</protein>
<dbReference type="RefSeq" id="WP_344273397.1">
    <property type="nucleotide sequence ID" value="NZ_BAAAKV010000014.1"/>
</dbReference>